<keyword evidence="3" id="KW-0325">Glycoprotein</keyword>
<feature type="region of interest" description="Disordered" evidence="4">
    <location>
        <begin position="364"/>
        <end position="390"/>
    </location>
</feature>
<dbReference type="GO" id="GO:0009986">
    <property type="term" value="C:cell surface"/>
    <property type="evidence" value="ECO:0007669"/>
    <property type="project" value="TreeGrafter"/>
</dbReference>
<organism evidence="7 8">
    <name type="scientific">Lophiotrema nucula</name>
    <dbReference type="NCBI Taxonomy" id="690887"/>
    <lineage>
        <taxon>Eukaryota</taxon>
        <taxon>Fungi</taxon>
        <taxon>Dikarya</taxon>
        <taxon>Ascomycota</taxon>
        <taxon>Pezizomycotina</taxon>
        <taxon>Dothideomycetes</taxon>
        <taxon>Pleosporomycetidae</taxon>
        <taxon>Pleosporales</taxon>
        <taxon>Lophiotremataceae</taxon>
        <taxon>Lophiotrema</taxon>
    </lineage>
</organism>
<evidence type="ECO:0000256" key="3">
    <source>
        <dbReference type="ARBA" id="ARBA00023180"/>
    </source>
</evidence>
<feature type="chain" id="PRO_5025554215" description="Receptor L-domain domain-containing protein" evidence="6">
    <location>
        <begin position="22"/>
        <end position="453"/>
    </location>
</feature>
<evidence type="ECO:0000256" key="1">
    <source>
        <dbReference type="ARBA" id="ARBA00004196"/>
    </source>
</evidence>
<evidence type="ECO:0000256" key="5">
    <source>
        <dbReference type="SAM" id="Phobius"/>
    </source>
</evidence>
<dbReference type="GO" id="GO:0005886">
    <property type="term" value="C:plasma membrane"/>
    <property type="evidence" value="ECO:0007669"/>
    <property type="project" value="TreeGrafter"/>
</dbReference>
<evidence type="ECO:0000256" key="4">
    <source>
        <dbReference type="SAM" id="MobiDB-lite"/>
    </source>
</evidence>
<dbReference type="GO" id="GO:0009277">
    <property type="term" value="C:fungal-type cell wall"/>
    <property type="evidence" value="ECO:0007669"/>
    <property type="project" value="TreeGrafter"/>
</dbReference>
<dbReference type="PANTHER" id="PTHR31018">
    <property type="entry name" value="SPORULATION-SPECIFIC PROTEIN-RELATED"/>
    <property type="match status" value="1"/>
</dbReference>
<dbReference type="AlphaFoldDB" id="A0A6A5ZB30"/>
<name>A0A6A5ZB30_9PLEO</name>
<evidence type="ECO:0000313" key="7">
    <source>
        <dbReference type="EMBL" id="KAF2115907.1"/>
    </source>
</evidence>
<keyword evidence="8" id="KW-1185">Reference proteome</keyword>
<proteinExistence type="predicted"/>
<dbReference type="EMBL" id="ML977322">
    <property type="protein sequence ID" value="KAF2115907.1"/>
    <property type="molecule type" value="Genomic_DNA"/>
</dbReference>
<comment type="subcellular location">
    <subcellularLocation>
        <location evidence="1">Cell envelope</location>
    </subcellularLocation>
</comment>
<keyword evidence="2 6" id="KW-0732">Signal</keyword>
<feature type="compositionally biased region" description="Polar residues" evidence="4">
    <location>
        <begin position="373"/>
        <end position="383"/>
    </location>
</feature>
<feature type="transmembrane region" description="Helical" evidence="5">
    <location>
        <begin position="330"/>
        <end position="351"/>
    </location>
</feature>
<evidence type="ECO:0000256" key="2">
    <source>
        <dbReference type="ARBA" id="ARBA00022729"/>
    </source>
</evidence>
<feature type="signal peptide" evidence="6">
    <location>
        <begin position="1"/>
        <end position="21"/>
    </location>
</feature>
<dbReference type="InterPro" id="IPR051648">
    <property type="entry name" value="CWI-Assembly_Regulator"/>
</dbReference>
<dbReference type="SUPFAM" id="SSF52058">
    <property type="entry name" value="L domain-like"/>
    <property type="match status" value="1"/>
</dbReference>
<keyword evidence="5" id="KW-1133">Transmembrane helix</keyword>
<dbReference type="OrthoDB" id="536881at2759"/>
<keyword evidence="5" id="KW-0812">Transmembrane</keyword>
<accession>A0A6A5ZB30</accession>
<dbReference type="Proteomes" id="UP000799770">
    <property type="component" value="Unassembled WGS sequence"/>
</dbReference>
<dbReference type="GO" id="GO:0031505">
    <property type="term" value="P:fungal-type cell wall organization"/>
    <property type="evidence" value="ECO:0007669"/>
    <property type="project" value="TreeGrafter"/>
</dbReference>
<feature type="region of interest" description="Disordered" evidence="4">
    <location>
        <begin position="417"/>
        <end position="453"/>
    </location>
</feature>
<reference evidence="7" key="1">
    <citation type="journal article" date="2020" name="Stud. Mycol.">
        <title>101 Dothideomycetes genomes: a test case for predicting lifestyles and emergence of pathogens.</title>
        <authorList>
            <person name="Haridas S."/>
            <person name="Albert R."/>
            <person name="Binder M."/>
            <person name="Bloem J."/>
            <person name="Labutti K."/>
            <person name="Salamov A."/>
            <person name="Andreopoulos B."/>
            <person name="Baker S."/>
            <person name="Barry K."/>
            <person name="Bills G."/>
            <person name="Bluhm B."/>
            <person name="Cannon C."/>
            <person name="Castanera R."/>
            <person name="Culley D."/>
            <person name="Daum C."/>
            <person name="Ezra D."/>
            <person name="Gonzalez J."/>
            <person name="Henrissat B."/>
            <person name="Kuo A."/>
            <person name="Liang C."/>
            <person name="Lipzen A."/>
            <person name="Lutzoni F."/>
            <person name="Magnuson J."/>
            <person name="Mondo S."/>
            <person name="Nolan M."/>
            <person name="Ohm R."/>
            <person name="Pangilinan J."/>
            <person name="Park H.-J."/>
            <person name="Ramirez L."/>
            <person name="Alfaro M."/>
            <person name="Sun H."/>
            <person name="Tritt A."/>
            <person name="Yoshinaga Y."/>
            <person name="Zwiers L.-H."/>
            <person name="Turgeon B."/>
            <person name="Goodwin S."/>
            <person name="Spatafora J."/>
            <person name="Crous P."/>
            <person name="Grigoriev I."/>
        </authorList>
    </citation>
    <scope>NUCLEOTIDE SEQUENCE</scope>
    <source>
        <strain evidence="7">CBS 627.86</strain>
    </source>
</reference>
<evidence type="ECO:0000256" key="6">
    <source>
        <dbReference type="SAM" id="SignalP"/>
    </source>
</evidence>
<evidence type="ECO:0008006" key="9">
    <source>
        <dbReference type="Google" id="ProtNLM"/>
    </source>
</evidence>
<sequence length="453" mass="48119">MLCIAPLVFLIVQWLIASVGAINCAPSSQSFTIKTSQDVSDIITCATFTGNVVVAADGPEEVSLDGVTAISGNLDVENVAQLRSLSSQTLTTVSSFTLNNLPKLAHLSFPSLANVSSIKWYALPALEDADVTPGKVNSEVDEISIFNTSISNLDWISWPLGSLLNLTSNANLQSFAVTYGEINPGSTLVFSDNAAFRNLTVSQLTGIYGALQVSENPELKSLDFAVLQTIGGYVQLSGDYVNLSMSALNQVNGALNVASTGDISDLCNDLDQKASSHILNGHYDCTANSQKNPTSPSASATTSIAMPTTTATDRPPADGNNGDLSSAAKIAMGVLIPLVAIVSSFLTCLCLRRRLRSKVREIEKNVEERSDSTEPSESNTGNSEPKELESIGTRVEIGIGHEIQELQAEEQARELDAIHGKSELETPITPLTPAGSWWSGHSDTPLVRHELPA</sequence>
<evidence type="ECO:0000313" key="8">
    <source>
        <dbReference type="Proteomes" id="UP000799770"/>
    </source>
</evidence>
<dbReference type="PANTHER" id="PTHR31018:SF3">
    <property type="entry name" value="RECEPTOR PROTEIN-TYROSINE KINASE"/>
    <property type="match status" value="1"/>
</dbReference>
<keyword evidence="5" id="KW-0472">Membrane</keyword>
<gene>
    <name evidence="7" type="ORF">BDV96DRAFT_60980</name>
</gene>
<protein>
    <recommendedName>
        <fullName evidence="9">Receptor L-domain domain-containing protein</fullName>
    </recommendedName>
</protein>